<dbReference type="Gene3D" id="2.120.10.30">
    <property type="entry name" value="TolB, C-terminal domain"/>
    <property type="match status" value="1"/>
</dbReference>
<protein>
    <submittedName>
        <fullName evidence="2">PQQ-dependent sugar dehydrogenase</fullName>
        <ecNumber evidence="2">1.1.5.-</ecNumber>
    </submittedName>
</protein>
<reference evidence="2 3" key="1">
    <citation type="journal article" date="2023" name="Microbiol. Resour. Announc.">
        <title>Complete Genome Sequence of Imperialibacter roseus strain P4T.</title>
        <authorList>
            <person name="Tizabi D.R."/>
            <person name="Bachvaroff T."/>
            <person name="Hill R.T."/>
        </authorList>
    </citation>
    <scope>NUCLEOTIDE SEQUENCE [LARGE SCALE GENOMIC DNA]</scope>
    <source>
        <strain evidence="2 3">P4T</strain>
    </source>
</reference>
<proteinExistence type="predicted"/>
<dbReference type="SUPFAM" id="SSF50952">
    <property type="entry name" value="Soluble quinoprotein glucose dehydrogenase"/>
    <property type="match status" value="1"/>
</dbReference>
<feature type="domain" description="Glucose/Sorbosone dehydrogenase" evidence="1">
    <location>
        <begin position="49"/>
        <end position="372"/>
    </location>
</feature>
<sequence>MKKKNIYALAFLASLLIITGFSRRLSNSAETKEKAPFAFETEVFAKGFESAWSMAWLPNGDMLVADKPGKLWKIAKGSKEKTEIKGIPAVSTKGQGGLFDVELHPNYANTGWIYISYAGPGEGGANTVIIRGKLSGNELTSQETIFKAGPLMEKGQHFGARMAFDKDGYLFFSVGERGEMENAQTLTNDCGKIHRIFDDGRVPEDNPYVRIPDAKTTIWSYGHRNPQGLKFHPTTGELFEHEHGPRGGDEVNIVRKAKNYGWPRITYGIDYDGSIISNDKAKDGMEQPIHYWVPSIAPCGMDFVTSDKYPEWKGNLFVGALAGQTLARLEIKDGKVLKEERLLNGVGRIRDVAQGADGYLYVSTEGPGQIIRLMPK</sequence>
<dbReference type="InterPro" id="IPR012938">
    <property type="entry name" value="Glc/Sorbosone_DH"/>
</dbReference>
<dbReference type="RefSeq" id="WP_317491961.1">
    <property type="nucleotide sequence ID" value="NZ_CP136051.1"/>
</dbReference>
<keyword evidence="2" id="KW-0560">Oxidoreductase</keyword>
<dbReference type="PANTHER" id="PTHR19328:SF75">
    <property type="entry name" value="ALDOSE SUGAR DEHYDROGENASE YLII"/>
    <property type="match status" value="1"/>
</dbReference>
<organism evidence="2 3">
    <name type="scientific">Imperialibacter roseus</name>
    <dbReference type="NCBI Taxonomy" id="1324217"/>
    <lineage>
        <taxon>Bacteria</taxon>
        <taxon>Pseudomonadati</taxon>
        <taxon>Bacteroidota</taxon>
        <taxon>Cytophagia</taxon>
        <taxon>Cytophagales</taxon>
        <taxon>Flammeovirgaceae</taxon>
        <taxon>Imperialibacter</taxon>
    </lineage>
</organism>
<evidence type="ECO:0000313" key="2">
    <source>
        <dbReference type="EMBL" id="WOK09341.1"/>
    </source>
</evidence>
<gene>
    <name evidence="2" type="ORF">RT717_11895</name>
</gene>
<name>A0ABZ0IXH8_9BACT</name>
<dbReference type="Pfam" id="PF07995">
    <property type="entry name" value="GSDH"/>
    <property type="match status" value="1"/>
</dbReference>
<accession>A0ABZ0IXH8</accession>
<evidence type="ECO:0000313" key="3">
    <source>
        <dbReference type="Proteomes" id="UP001302349"/>
    </source>
</evidence>
<dbReference type="GO" id="GO:0016491">
    <property type="term" value="F:oxidoreductase activity"/>
    <property type="evidence" value="ECO:0007669"/>
    <property type="project" value="UniProtKB-KW"/>
</dbReference>
<evidence type="ECO:0000259" key="1">
    <source>
        <dbReference type="Pfam" id="PF07995"/>
    </source>
</evidence>
<dbReference type="Proteomes" id="UP001302349">
    <property type="component" value="Chromosome"/>
</dbReference>
<dbReference type="PANTHER" id="PTHR19328">
    <property type="entry name" value="HEDGEHOG-INTERACTING PROTEIN"/>
    <property type="match status" value="1"/>
</dbReference>
<dbReference type="InterPro" id="IPR011042">
    <property type="entry name" value="6-blade_b-propeller_TolB-like"/>
</dbReference>
<dbReference type="InterPro" id="IPR011041">
    <property type="entry name" value="Quinoprot_gluc/sorb_DH_b-prop"/>
</dbReference>
<dbReference type="EMBL" id="CP136051">
    <property type="protein sequence ID" value="WOK09341.1"/>
    <property type="molecule type" value="Genomic_DNA"/>
</dbReference>
<dbReference type="EC" id="1.1.5.-" evidence="2"/>
<keyword evidence="3" id="KW-1185">Reference proteome</keyword>